<comment type="caution">
    <text evidence="1">The sequence shown here is derived from an EMBL/GenBank/DDBJ whole genome shotgun (WGS) entry which is preliminary data.</text>
</comment>
<protein>
    <recommendedName>
        <fullName evidence="3">Gcp-like domain-containing protein</fullName>
    </recommendedName>
</protein>
<evidence type="ECO:0000313" key="2">
    <source>
        <dbReference type="Proteomes" id="UP001500967"/>
    </source>
</evidence>
<dbReference type="Proteomes" id="UP001500967">
    <property type="component" value="Unassembled WGS sequence"/>
</dbReference>
<gene>
    <name evidence="1" type="ORF">GCM10009539_02930</name>
</gene>
<organism evidence="1 2">
    <name type="scientific">Cryptosporangium japonicum</name>
    <dbReference type="NCBI Taxonomy" id="80872"/>
    <lineage>
        <taxon>Bacteria</taxon>
        <taxon>Bacillati</taxon>
        <taxon>Actinomycetota</taxon>
        <taxon>Actinomycetes</taxon>
        <taxon>Cryptosporangiales</taxon>
        <taxon>Cryptosporangiaceae</taxon>
        <taxon>Cryptosporangium</taxon>
    </lineage>
</organism>
<accession>A0ABN0TGG5</accession>
<reference evidence="1 2" key="1">
    <citation type="journal article" date="2019" name="Int. J. Syst. Evol. Microbiol.">
        <title>The Global Catalogue of Microorganisms (GCM) 10K type strain sequencing project: providing services to taxonomists for standard genome sequencing and annotation.</title>
        <authorList>
            <consortium name="The Broad Institute Genomics Platform"/>
            <consortium name="The Broad Institute Genome Sequencing Center for Infectious Disease"/>
            <person name="Wu L."/>
            <person name="Ma J."/>
        </authorList>
    </citation>
    <scope>NUCLEOTIDE SEQUENCE [LARGE SCALE GENOMIC DNA]</scope>
    <source>
        <strain evidence="1 2">JCM 10425</strain>
    </source>
</reference>
<evidence type="ECO:0000313" key="1">
    <source>
        <dbReference type="EMBL" id="GAA0221139.1"/>
    </source>
</evidence>
<dbReference type="EMBL" id="BAAAGX010000002">
    <property type="protein sequence ID" value="GAA0221139.1"/>
    <property type="molecule type" value="Genomic_DNA"/>
</dbReference>
<name>A0ABN0TGG5_9ACTN</name>
<keyword evidence="2" id="KW-1185">Reference proteome</keyword>
<evidence type="ECO:0008006" key="3">
    <source>
        <dbReference type="Google" id="ProtNLM"/>
    </source>
</evidence>
<proteinExistence type="predicted"/>
<sequence>MRALAEKRCASAGIRLRVPPIRLYTDNGAMIAALGDLLVHADVPPSPLSLPAAPSAILTAAMITP</sequence>